<proteinExistence type="predicted"/>
<accession>A0A840D9M4</accession>
<evidence type="ECO:0000313" key="1">
    <source>
        <dbReference type="EMBL" id="MBB4045243.1"/>
    </source>
</evidence>
<dbReference type="AlphaFoldDB" id="A0A840D9M4"/>
<sequence>MRKYILSLFACVMFVIKSYQNTWFVILCINKYRFIRGVVLGQNYSY</sequence>
<gene>
    <name evidence="1" type="ORF">GGR06_003054</name>
</gene>
<comment type="caution">
    <text evidence="1">The sequence shown here is derived from an EMBL/GenBank/DDBJ whole genome shotgun (WGS) entry which is preliminary data.</text>
</comment>
<dbReference type="EMBL" id="JACIER010000013">
    <property type="protein sequence ID" value="MBB4045243.1"/>
    <property type="molecule type" value="Genomic_DNA"/>
</dbReference>
<reference evidence="1" key="1">
    <citation type="submission" date="2020-08" db="EMBL/GenBank/DDBJ databases">
        <title>Genomic Encyclopedia of Type Strains, Phase IV (KMG-IV): sequencing the most valuable type-strain genomes for metagenomic binning, comparative biology and taxonomic classification.</title>
        <authorList>
            <person name="Goeker M."/>
        </authorList>
    </citation>
    <scope>NUCLEOTIDE SEQUENCE [LARGE SCALE GENOMIC DNA]</scope>
    <source>
        <strain evidence="1">DSM 105720</strain>
    </source>
</reference>
<dbReference type="Proteomes" id="UP000560658">
    <property type="component" value="Unassembled WGS sequence"/>
</dbReference>
<organism evidence="1 2">
    <name type="scientific">Bacteroides reticulotermitis</name>
    <dbReference type="NCBI Taxonomy" id="1133319"/>
    <lineage>
        <taxon>Bacteria</taxon>
        <taxon>Pseudomonadati</taxon>
        <taxon>Bacteroidota</taxon>
        <taxon>Bacteroidia</taxon>
        <taxon>Bacteroidales</taxon>
        <taxon>Bacteroidaceae</taxon>
        <taxon>Bacteroides</taxon>
    </lineage>
</organism>
<name>A0A840D9M4_9BACE</name>
<protein>
    <submittedName>
        <fullName evidence="1">Uncharacterized protein</fullName>
    </submittedName>
</protein>
<keyword evidence="2" id="KW-1185">Reference proteome</keyword>
<evidence type="ECO:0000313" key="2">
    <source>
        <dbReference type="Proteomes" id="UP000560658"/>
    </source>
</evidence>